<dbReference type="Proteomes" id="UP001280629">
    <property type="component" value="Unassembled WGS sequence"/>
</dbReference>
<sequence length="109" mass="12919">MHNKKDSLSKELIVPYFDKWESLMPEIQDRYDRKEDSSAEWMWIAIANYEELLEVCSEVSGSTRQTKMEPLNGEERLQFIKDKIISPFALVQLSALYKEMRKKVARFLV</sequence>
<evidence type="ECO:0000259" key="1">
    <source>
        <dbReference type="Pfam" id="PF21747"/>
    </source>
</evidence>
<name>A0ABU4FWH2_9BACL</name>
<proteinExistence type="predicted"/>
<dbReference type="InterPro" id="IPR048427">
    <property type="entry name" value="YpoC"/>
</dbReference>
<protein>
    <recommendedName>
        <fullName evidence="1">YpoC-like domain-containing protein</fullName>
    </recommendedName>
</protein>
<keyword evidence="3" id="KW-1185">Reference proteome</keyword>
<comment type="caution">
    <text evidence="2">The sequence shown here is derived from an EMBL/GenBank/DDBJ whole genome shotgun (WGS) entry which is preliminary data.</text>
</comment>
<gene>
    <name evidence="2" type="ORF">QT716_03180</name>
</gene>
<dbReference type="RefSeq" id="WP_317934429.1">
    <property type="nucleotide sequence ID" value="NZ_JAUBDH010000002.1"/>
</dbReference>
<evidence type="ECO:0000313" key="3">
    <source>
        <dbReference type="Proteomes" id="UP001280629"/>
    </source>
</evidence>
<dbReference type="EMBL" id="JAUBDH010000002">
    <property type="protein sequence ID" value="MDW0109049.1"/>
    <property type="molecule type" value="Genomic_DNA"/>
</dbReference>
<organism evidence="2 3">
    <name type="scientific">Sporosarcina aquimarina</name>
    <dbReference type="NCBI Taxonomy" id="114975"/>
    <lineage>
        <taxon>Bacteria</taxon>
        <taxon>Bacillati</taxon>
        <taxon>Bacillota</taxon>
        <taxon>Bacilli</taxon>
        <taxon>Bacillales</taxon>
        <taxon>Caryophanaceae</taxon>
        <taxon>Sporosarcina</taxon>
    </lineage>
</organism>
<evidence type="ECO:0000313" key="2">
    <source>
        <dbReference type="EMBL" id="MDW0109049.1"/>
    </source>
</evidence>
<accession>A0ABU4FWH2</accession>
<reference evidence="2 3" key="1">
    <citation type="submission" date="2023-06" db="EMBL/GenBank/DDBJ databases">
        <title>Sporosarcina sp. nov., isolated from Korean traditional fermented seafood 'Jeotgal'.</title>
        <authorList>
            <person name="Yang A.-I."/>
            <person name="Shin N.-R."/>
        </authorList>
    </citation>
    <scope>NUCLEOTIDE SEQUENCE [LARGE SCALE GENOMIC DNA]</scope>
    <source>
        <strain evidence="2 3">KCTC3840</strain>
    </source>
</reference>
<dbReference type="Pfam" id="PF21747">
    <property type="entry name" value="YpoC"/>
    <property type="match status" value="1"/>
</dbReference>
<feature type="domain" description="YpoC-like" evidence="1">
    <location>
        <begin position="13"/>
        <end position="106"/>
    </location>
</feature>